<dbReference type="Pfam" id="PF00582">
    <property type="entry name" value="Usp"/>
    <property type="match status" value="2"/>
</dbReference>
<feature type="domain" description="UspA" evidence="2">
    <location>
        <begin position="141"/>
        <end position="277"/>
    </location>
</feature>
<organism evidence="3 4">
    <name type="scientific">Novosphingobium subterraneum</name>
    <dbReference type="NCBI Taxonomy" id="48936"/>
    <lineage>
        <taxon>Bacteria</taxon>
        <taxon>Pseudomonadati</taxon>
        <taxon>Pseudomonadota</taxon>
        <taxon>Alphaproteobacteria</taxon>
        <taxon>Sphingomonadales</taxon>
        <taxon>Sphingomonadaceae</taxon>
        <taxon>Novosphingobium</taxon>
    </lineage>
</organism>
<sequence>MGMSRRDAEQETVLVGTDLSARSDRAIDRALLLSKEFGARLMVLHAIEPYSLLKRDQTRADKAIRDVLPDPEADVDVLPAIGPAPAALVAAAENGNCALVVMGVARMNHLGDYFIGTAVDHVIRSAPCPVLVVKRRPHRAYRTIAVAVDCSPCSQAALLTAARMFPAASIHVIHAFHVPYEGWLRSDDTRDDFTGVARAELKAMLAAPEVPEDVRARTQLHLEYGEVHKVLLEATDRLGVDLVVMGTHGRGGFIRSMVGSRAEELLRCLPGDTMLVRQT</sequence>
<dbReference type="Proteomes" id="UP000031338">
    <property type="component" value="Unassembled WGS sequence"/>
</dbReference>
<dbReference type="InterPro" id="IPR006015">
    <property type="entry name" value="Universal_stress_UspA"/>
</dbReference>
<feature type="domain" description="UspA" evidence="2">
    <location>
        <begin position="12"/>
        <end position="134"/>
    </location>
</feature>
<protein>
    <submittedName>
        <fullName evidence="3">UspA domain-containing protein</fullName>
    </submittedName>
</protein>
<dbReference type="PANTHER" id="PTHR46268">
    <property type="entry name" value="STRESS RESPONSE PROTEIN NHAX"/>
    <property type="match status" value="1"/>
</dbReference>
<dbReference type="CDD" id="cd00293">
    <property type="entry name" value="USP-like"/>
    <property type="match status" value="2"/>
</dbReference>
<dbReference type="EMBL" id="JRVC01000024">
    <property type="protein sequence ID" value="KHS42908.1"/>
    <property type="molecule type" value="Genomic_DNA"/>
</dbReference>
<gene>
    <name evidence="3" type="ORF">NJ75_03929</name>
</gene>
<accession>A0A0B8ZX99</accession>
<dbReference type="PRINTS" id="PR01438">
    <property type="entry name" value="UNVRSLSTRESS"/>
</dbReference>
<dbReference type="PANTHER" id="PTHR46268:SF6">
    <property type="entry name" value="UNIVERSAL STRESS PROTEIN UP12"/>
    <property type="match status" value="1"/>
</dbReference>
<comment type="caution">
    <text evidence="3">The sequence shown here is derived from an EMBL/GenBank/DDBJ whole genome shotgun (WGS) entry which is preliminary data.</text>
</comment>
<dbReference type="RefSeq" id="WP_236727199.1">
    <property type="nucleotide sequence ID" value="NZ_JRVC01000024.1"/>
</dbReference>
<reference evidence="3 4" key="1">
    <citation type="submission" date="2014-10" db="EMBL/GenBank/DDBJ databases">
        <title>Draft genome sequence of Novosphingobium subterraneum DSM 12447.</title>
        <authorList>
            <person name="Gan H.M."/>
            <person name="Gan H.Y."/>
            <person name="Savka M.A."/>
        </authorList>
    </citation>
    <scope>NUCLEOTIDE SEQUENCE [LARGE SCALE GENOMIC DNA]</scope>
    <source>
        <strain evidence="3 4">DSM 12447</strain>
    </source>
</reference>
<evidence type="ECO:0000313" key="4">
    <source>
        <dbReference type="Proteomes" id="UP000031338"/>
    </source>
</evidence>
<evidence type="ECO:0000256" key="1">
    <source>
        <dbReference type="ARBA" id="ARBA00008791"/>
    </source>
</evidence>
<dbReference type="Gene3D" id="3.40.50.12370">
    <property type="match status" value="1"/>
</dbReference>
<dbReference type="SUPFAM" id="SSF52402">
    <property type="entry name" value="Adenine nucleotide alpha hydrolases-like"/>
    <property type="match status" value="2"/>
</dbReference>
<name>A0A0B8ZX99_9SPHN</name>
<evidence type="ECO:0000313" key="3">
    <source>
        <dbReference type="EMBL" id="KHS42908.1"/>
    </source>
</evidence>
<dbReference type="STRING" id="48936.NJ75_03929"/>
<comment type="similarity">
    <text evidence="1">Belongs to the universal stress protein A family.</text>
</comment>
<dbReference type="PATRIC" id="fig|48936.3.peg.3963"/>
<dbReference type="InterPro" id="IPR006016">
    <property type="entry name" value="UspA"/>
</dbReference>
<evidence type="ECO:0000259" key="2">
    <source>
        <dbReference type="Pfam" id="PF00582"/>
    </source>
</evidence>
<dbReference type="AlphaFoldDB" id="A0A0B8ZX99"/>
<proteinExistence type="inferred from homology"/>
<keyword evidence="4" id="KW-1185">Reference proteome</keyword>